<comment type="caution">
    <text evidence="1">The sequence shown here is derived from an EMBL/GenBank/DDBJ whole genome shotgun (WGS) entry which is preliminary data.</text>
</comment>
<keyword evidence="1" id="KW-0238">DNA-binding</keyword>
<organism evidence="1 2">
    <name type="scientific">Paractinoplanes hotanensis</name>
    <dbReference type="NCBI Taxonomy" id="2906497"/>
    <lineage>
        <taxon>Bacteria</taxon>
        <taxon>Bacillati</taxon>
        <taxon>Actinomycetota</taxon>
        <taxon>Actinomycetes</taxon>
        <taxon>Micromonosporales</taxon>
        <taxon>Micromonosporaceae</taxon>
        <taxon>Paractinoplanes</taxon>
    </lineage>
</organism>
<gene>
    <name evidence="1" type="ORF">LXN57_18865</name>
</gene>
<evidence type="ECO:0000313" key="1">
    <source>
        <dbReference type="EMBL" id="MCM4079641.1"/>
    </source>
</evidence>
<sequence>MDATTALGLRMTSLLLRGNRLGGNTPASNTPGDVAGIVDWFGAMQAQDVNSALWSLGCRLPGVTLAQVNEALEDRSVLRTWPMRGTVHFVPAADAHWMLDLMGVRALAGAAKRRDTLGLDEATVDRAVDVLGAALKGGGRLTRSECMTAMADGGVEVTGQRGYHLLWYASQRGVTAIAPHVGKEQTFVLLDEWVPAPHRPSRDEALGIIALRYFRSHGPATRKDFVGWTGLTATDCRTGVAVAGDALQPVEVDGVEMLVAAVAPDLGPGEWLALPGFDEYMLGYKDRSLMTDDVDAIVPGGNGVFRSTLVQGGRVRATWTRALTRKGVTVTVEPLTSFTKRDYSDAAEALAFYAAYLELPLTVKNP</sequence>
<name>A0ABT0Y0S9_9ACTN</name>
<accession>A0ABT0Y0S9</accession>
<reference evidence="1 2" key="1">
    <citation type="submission" date="2022-06" db="EMBL/GenBank/DDBJ databases">
        <title>Actinoplanes abujensis sp. nov., isolated from Nigerian arid soil.</title>
        <authorList>
            <person name="Ding P."/>
        </authorList>
    </citation>
    <scope>NUCLEOTIDE SEQUENCE [LARGE SCALE GENOMIC DNA]</scope>
    <source>
        <strain evidence="2">TRM88002</strain>
    </source>
</reference>
<dbReference type="InterPro" id="IPR009351">
    <property type="entry name" value="AlkZ-like"/>
</dbReference>
<dbReference type="EMBL" id="JAMQOL010000023">
    <property type="protein sequence ID" value="MCM4079641.1"/>
    <property type="molecule type" value="Genomic_DNA"/>
</dbReference>
<evidence type="ECO:0000313" key="2">
    <source>
        <dbReference type="Proteomes" id="UP001523216"/>
    </source>
</evidence>
<keyword evidence="2" id="KW-1185">Reference proteome</keyword>
<dbReference type="RefSeq" id="WP_251799488.1">
    <property type="nucleotide sequence ID" value="NZ_JAMQOL010000023.1"/>
</dbReference>
<dbReference type="Pfam" id="PF06224">
    <property type="entry name" value="AlkZ-like"/>
    <property type="match status" value="1"/>
</dbReference>
<protein>
    <submittedName>
        <fullName evidence="1">Winged helix DNA-binding domain-containing protein</fullName>
    </submittedName>
</protein>
<proteinExistence type="predicted"/>
<dbReference type="GO" id="GO:0003677">
    <property type="term" value="F:DNA binding"/>
    <property type="evidence" value="ECO:0007669"/>
    <property type="project" value="UniProtKB-KW"/>
</dbReference>
<dbReference type="Proteomes" id="UP001523216">
    <property type="component" value="Unassembled WGS sequence"/>
</dbReference>
<dbReference type="PANTHER" id="PTHR38479:SF2">
    <property type="entry name" value="WINGED HELIX DNA-BINDING DOMAIN-CONTAINING PROTEIN"/>
    <property type="match status" value="1"/>
</dbReference>
<dbReference type="PANTHER" id="PTHR38479">
    <property type="entry name" value="LMO0824 PROTEIN"/>
    <property type="match status" value="1"/>
</dbReference>